<sequence>FAHAEVEDLKEQVENAKNSEEENRNRIVELEEANRRLHESVIDLKARSMRDNLLFFNVEEEEKENTDEKIVQILEEKLEIPDARNKIKIDRTHRVGRKRNAQRKPRAIVVKFNYFRDREFIRQNAINQSTENQIFDRSNDEDFIQHLPIRQTTRLNTKKISKLCTVMINDVATEIEPDTGSDANIMDEEHPGMVLIDETGNLENSREKDTHKVKKTDATYPKLEEILGKYEGRFHGVGKAERDGDPLEQRIIEFIESDIIEKVPEQEAVGWCSPLVVQPKAKNPKDIRIAKIISGIRHVLNNRDDIMVGGKDWEEHNRNLETLFERLSIHNITLRKEKCEFGRTSLEFHGHYFTSEGLRPSPNKIRAIQEMERPKSKEELVSFIQMMAYLSRFIENFSSRSEPLRRITKQGHRFEWNQEQQMAFDDLRNAMTRAPVLAPYHTGRKTLIICDAIHYVSRTLTETERKYSQIEREALAVEFSTNQLQIPNAKLPLRLERLRMKTQHLDFVMIHIPGKSNMTDYLSRHPLPDIEETHLEHHQRQRVTSTHSGNQNCSKTKEMIRNKYWFPSMNIQIENIVQACFSCQIATNTFHAEPAKMTKIPQQPWEVVELDFCGPFPNGEYAMVLTDQFSRYPEVEFTRSIAIAPSYFFAPP</sequence>
<comment type="caution">
    <text evidence="2">The sequence shown here is derived from an EMBL/GenBank/DDBJ whole genome shotgun (WGS) entry which is preliminary data.</text>
</comment>
<dbReference type="Pfam" id="PF17921">
    <property type="entry name" value="Integrase_H2C2"/>
    <property type="match status" value="1"/>
</dbReference>
<dbReference type="FunFam" id="3.30.70.270:FF:000063">
    <property type="entry name" value="Zinc knuckle domaincontaining protein"/>
    <property type="match status" value="1"/>
</dbReference>
<dbReference type="InterPro" id="IPR050951">
    <property type="entry name" value="Retrovirus_Pol_polyprotein"/>
</dbReference>
<feature type="non-terminal residue" evidence="2">
    <location>
        <position position="652"/>
    </location>
</feature>
<dbReference type="AlphaFoldDB" id="A0A6S7LP43"/>
<evidence type="ECO:0000313" key="3">
    <source>
        <dbReference type="Proteomes" id="UP001152795"/>
    </source>
</evidence>
<evidence type="ECO:0000259" key="1">
    <source>
        <dbReference type="Pfam" id="PF17921"/>
    </source>
</evidence>
<gene>
    <name evidence="2" type="ORF">PACLA_8A073948</name>
</gene>
<dbReference type="Gene3D" id="3.30.70.1820">
    <property type="entry name" value="L1 transposable element, RRM domain"/>
    <property type="match status" value="1"/>
</dbReference>
<dbReference type="Gene3D" id="3.30.70.270">
    <property type="match status" value="2"/>
</dbReference>
<dbReference type="InterPro" id="IPR043502">
    <property type="entry name" value="DNA/RNA_pol_sf"/>
</dbReference>
<dbReference type="OrthoDB" id="41323at2759"/>
<dbReference type="Gene3D" id="1.10.340.70">
    <property type="match status" value="1"/>
</dbReference>
<protein>
    <recommendedName>
        <fullName evidence="1">Integrase zinc-binding domain-containing protein</fullName>
    </recommendedName>
</protein>
<dbReference type="Proteomes" id="UP001152795">
    <property type="component" value="Unassembled WGS sequence"/>
</dbReference>
<dbReference type="GO" id="GO:0004519">
    <property type="term" value="F:endonuclease activity"/>
    <property type="evidence" value="ECO:0007669"/>
    <property type="project" value="UniProtKB-KW"/>
</dbReference>
<dbReference type="GO" id="GO:0016787">
    <property type="term" value="F:hydrolase activity"/>
    <property type="evidence" value="ECO:0007669"/>
    <property type="project" value="UniProtKB-KW"/>
</dbReference>
<dbReference type="InterPro" id="IPR036397">
    <property type="entry name" value="RNaseH_sf"/>
</dbReference>
<feature type="domain" description="Integrase zinc-binding" evidence="1">
    <location>
        <begin position="545"/>
        <end position="586"/>
    </location>
</feature>
<dbReference type="PANTHER" id="PTHR37984:SF9">
    <property type="entry name" value="INTEGRASE CATALYTIC DOMAIN-CONTAINING PROTEIN"/>
    <property type="match status" value="1"/>
</dbReference>
<organism evidence="2 3">
    <name type="scientific">Paramuricea clavata</name>
    <name type="common">Red gorgonian</name>
    <name type="synonym">Violescent sea-whip</name>
    <dbReference type="NCBI Taxonomy" id="317549"/>
    <lineage>
        <taxon>Eukaryota</taxon>
        <taxon>Metazoa</taxon>
        <taxon>Cnidaria</taxon>
        <taxon>Anthozoa</taxon>
        <taxon>Octocorallia</taxon>
        <taxon>Malacalcyonacea</taxon>
        <taxon>Plexauridae</taxon>
        <taxon>Paramuricea</taxon>
    </lineage>
</organism>
<dbReference type="Gene3D" id="3.30.420.10">
    <property type="entry name" value="Ribonuclease H-like superfamily/Ribonuclease H"/>
    <property type="match status" value="1"/>
</dbReference>
<dbReference type="InterPro" id="IPR043128">
    <property type="entry name" value="Rev_trsase/Diguanyl_cyclase"/>
</dbReference>
<dbReference type="GO" id="GO:0003964">
    <property type="term" value="F:RNA-directed DNA polymerase activity"/>
    <property type="evidence" value="ECO:0007669"/>
    <property type="project" value="UniProtKB-KW"/>
</dbReference>
<accession>A0A6S7LP43</accession>
<proteinExistence type="predicted"/>
<keyword evidence="3" id="KW-1185">Reference proteome</keyword>
<dbReference type="InterPro" id="IPR041588">
    <property type="entry name" value="Integrase_H2C2"/>
</dbReference>
<reference evidence="2" key="1">
    <citation type="submission" date="2020-04" db="EMBL/GenBank/DDBJ databases">
        <authorList>
            <person name="Alioto T."/>
            <person name="Alioto T."/>
            <person name="Gomez Garrido J."/>
        </authorList>
    </citation>
    <scope>NUCLEOTIDE SEQUENCE</scope>
    <source>
        <strain evidence="2">A484AB</strain>
    </source>
</reference>
<feature type="non-terminal residue" evidence="2">
    <location>
        <position position="1"/>
    </location>
</feature>
<dbReference type="PANTHER" id="PTHR37984">
    <property type="entry name" value="PROTEIN CBG26694"/>
    <property type="match status" value="1"/>
</dbReference>
<dbReference type="SUPFAM" id="SSF56672">
    <property type="entry name" value="DNA/RNA polymerases"/>
    <property type="match status" value="1"/>
</dbReference>
<evidence type="ECO:0000313" key="2">
    <source>
        <dbReference type="EMBL" id="CAB4039602.1"/>
    </source>
</evidence>
<name>A0A6S7LP43_PARCT</name>
<dbReference type="GO" id="GO:0003676">
    <property type="term" value="F:nucleic acid binding"/>
    <property type="evidence" value="ECO:0007669"/>
    <property type="project" value="InterPro"/>
</dbReference>
<dbReference type="EMBL" id="CACRXK020025623">
    <property type="protein sequence ID" value="CAB4039602.1"/>
    <property type="molecule type" value="Genomic_DNA"/>
</dbReference>